<dbReference type="Gene3D" id="3.40.50.1110">
    <property type="entry name" value="SGNH hydrolase"/>
    <property type="match status" value="1"/>
</dbReference>
<name>A0A8S9FT81_BRACR</name>
<keyword evidence="6" id="KW-0052">Apoplast</keyword>
<evidence type="ECO:0000256" key="1">
    <source>
        <dbReference type="ARBA" id="ARBA00004191"/>
    </source>
</evidence>
<feature type="domain" description="GH16" evidence="13">
    <location>
        <begin position="205"/>
        <end position="255"/>
    </location>
</feature>
<dbReference type="EMBL" id="QGKY02002305">
    <property type="protein sequence ID" value="KAF2533902.1"/>
    <property type="molecule type" value="Genomic_DNA"/>
</dbReference>
<proteinExistence type="inferred from homology"/>
<dbReference type="PANTHER" id="PTHR12136:SF111">
    <property type="entry name" value="PROTEIN ENHANCED DISEASE RESISTANCE 2"/>
    <property type="match status" value="1"/>
</dbReference>
<keyword evidence="7" id="KW-0964">Secreted</keyword>
<evidence type="ECO:0000256" key="12">
    <source>
        <dbReference type="SAM" id="SignalP"/>
    </source>
</evidence>
<accession>A0A8S9FT81</accession>
<keyword evidence="5" id="KW-0134">Cell wall</keyword>
<dbReference type="Pfam" id="PF07059">
    <property type="entry name" value="EDR2_C"/>
    <property type="match status" value="1"/>
</dbReference>
<evidence type="ECO:0000256" key="4">
    <source>
        <dbReference type="ARBA" id="ARBA00012152"/>
    </source>
</evidence>
<dbReference type="GO" id="GO:0071555">
    <property type="term" value="P:cell wall organization"/>
    <property type="evidence" value="ECO:0007669"/>
    <property type="project" value="UniProtKB-KW"/>
</dbReference>
<feature type="domain" description="Protein ENHANCED DISEASE RESISTANCE 2 C-terminal" evidence="15">
    <location>
        <begin position="67"/>
        <end position="184"/>
    </location>
</feature>
<keyword evidence="10" id="KW-0961">Cell wall biogenesis/degradation</keyword>
<dbReference type="Pfam" id="PF00657">
    <property type="entry name" value="Lipase_GDSL"/>
    <property type="match status" value="1"/>
</dbReference>
<evidence type="ECO:0000259" key="15">
    <source>
        <dbReference type="Pfam" id="PF07059"/>
    </source>
</evidence>
<evidence type="ECO:0000259" key="14">
    <source>
        <dbReference type="Pfam" id="PF06955"/>
    </source>
</evidence>
<gene>
    <name evidence="16" type="ORF">F2Q70_00032789</name>
</gene>
<comment type="similarity">
    <text evidence="3">Belongs to the 'GDSL' lipolytic enzyme family.</text>
</comment>
<dbReference type="InterPro" id="IPR009769">
    <property type="entry name" value="EDR2_C"/>
</dbReference>
<dbReference type="PANTHER" id="PTHR12136">
    <property type="entry name" value="ENHANCED DISEASE RESISTANCE-RELATED"/>
    <property type="match status" value="1"/>
</dbReference>
<dbReference type="Pfam" id="PF06955">
    <property type="entry name" value="XET_C"/>
    <property type="match status" value="1"/>
</dbReference>
<dbReference type="InterPro" id="IPR001087">
    <property type="entry name" value="GDSL"/>
</dbReference>
<dbReference type="GO" id="GO:0004553">
    <property type="term" value="F:hydrolase activity, hydrolyzing O-glycosyl compounds"/>
    <property type="evidence" value="ECO:0007669"/>
    <property type="project" value="InterPro"/>
</dbReference>
<dbReference type="AlphaFoldDB" id="A0A8S9FT81"/>
<evidence type="ECO:0000256" key="5">
    <source>
        <dbReference type="ARBA" id="ARBA00022512"/>
    </source>
</evidence>
<evidence type="ECO:0000313" key="16">
    <source>
        <dbReference type="EMBL" id="KAF2533902.1"/>
    </source>
</evidence>
<dbReference type="GO" id="GO:0044042">
    <property type="term" value="P:glucan metabolic process"/>
    <property type="evidence" value="ECO:0007669"/>
    <property type="project" value="InterPro"/>
</dbReference>
<comment type="subcellular location">
    <subcellularLocation>
        <location evidence="1">Secreted</location>
        <location evidence="1">Cell wall</location>
    </subcellularLocation>
    <subcellularLocation>
        <location evidence="2">Secreted</location>
        <location evidence="2">Extracellular space</location>
        <location evidence="2">Apoplast</location>
    </subcellularLocation>
</comment>
<evidence type="ECO:0000256" key="2">
    <source>
        <dbReference type="ARBA" id="ARBA00004271"/>
    </source>
</evidence>
<comment type="caution">
    <text evidence="16">The sequence shown here is derived from an EMBL/GenBank/DDBJ whole genome shotgun (WGS) entry which is preliminary data.</text>
</comment>
<feature type="signal peptide" evidence="12">
    <location>
        <begin position="1"/>
        <end position="26"/>
    </location>
</feature>
<dbReference type="SUPFAM" id="SSF49899">
    <property type="entry name" value="Concanavalin A-like lectins/glucanases"/>
    <property type="match status" value="1"/>
</dbReference>
<dbReference type="EC" id="2.4.1.207" evidence="4"/>
<dbReference type="Gene3D" id="2.60.120.200">
    <property type="match status" value="1"/>
</dbReference>
<dbReference type="InterPro" id="IPR010713">
    <property type="entry name" value="XET_C"/>
</dbReference>
<evidence type="ECO:0000256" key="7">
    <source>
        <dbReference type="ARBA" id="ARBA00022525"/>
    </source>
</evidence>
<dbReference type="GO" id="GO:0048046">
    <property type="term" value="C:apoplast"/>
    <property type="evidence" value="ECO:0007669"/>
    <property type="project" value="UniProtKB-SubCell"/>
</dbReference>
<dbReference type="InterPro" id="IPR013320">
    <property type="entry name" value="ConA-like_dom_sf"/>
</dbReference>
<dbReference type="InterPro" id="IPR000757">
    <property type="entry name" value="Beta-glucanase-like"/>
</dbReference>
<keyword evidence="8" id="KW-0808">Transferase</keyword>
<evidence type="ECO:0000256" key="11">
    <source>
        <dbReference type="ARBA" id="ARBA00034022"/>
    </source>
</evidence>
<dbReference type="GO" id="GO:0016788">
    <property type="term" value="F:hydrolase activity, acting on ester bonds"/>
    <property type="evidence" value="ECO:0007669"/>
    <property type="project" value="InterPro"/>
</dbReference>
<feature type="chain" id="PRO_5035727542" description="xyloglucan:xyloglucosyl transferase" evidence="12">
    <location>
        <begin position="27"/>
        <end position="522"/>
    </location>
</feature>
<evidence type="ECO:0000256" key="3">
    <source>
        <dbReference type="ARBA" id="ARBA00008668"/>
    </source>
</evidence>
<evidence type="ECO:0000256" key="9">
    <source>
        <dbReference type="ARBA" id="ARBA00022729"/>
    </source>
</evidence>
<protein>
    <recommendedName>
        <fullName evidence="4">xyloglucan:xyloglucosyl transferase</fullName>
        <ecNumber evidence="4">2.4.1.207</ecNumber>
    </recommendedName>
</protein>
<dbReference type="InterPro" id="IPR036514">
    <property type="entry name" value="SGNH_hydro_sf"/>
</dbReference>
<comment type="catalytic activity">
    <reaction evidence="11">
        <text>breaks a beta-(1-&gt;4) bond in the backbone of a xyloglucan and transfers the xyloglucanyl segment on to O-4 of the non-reducing terminal glucose residue of an acceptor, which can be a xyloglucan or an oligosaccharide of xyloglucan.</text>
        <dbReference type="EC" id="2.4.1.207"/>
    </reaction>
</comment>
<organism evidence="16">
    <name type="scientific">Brassica cretica</name>
    <name type="common">Mustard</name>
    <dbReference type="NCBI Taxonomy" id="69181"/>
    <lineage>
        <taxon>Eukaryota</taxon>
        <taxon>Viridiplantae</taxon>
        <taxon>Streptophyta</taxon>
        <taxon>Embryophyta</taxon>
        <taxon>Tracheophyta</taxon>
        <taxon>Spermatophyta</taxon>
        <taxon>Magnoliopsida</taxon>
        <taxon>eudicotyledons</taxon>
        <taxon>Gunneridae</taxon>
        <taxon>Pentapetalae</taxon>
        <taxon>rosids</taxon>
        <taxon>malvids</taxon>
        <taxon>Brassicales</taxon>
        <taxon>Brassicaceae</taxon>
        <taxon>Brassiceae</taxon>
        <taxon>Brassica</taxon>
    </lineage>
</organism>
<dbReference type="Pfam" id="PF00722">
    <property type="entry name" value="Glyco_hydro_16"/>
    <property type="match status" value="1"/>
</dbReference>
<evidence type="ECO:0000256" key="8">
    <source>
        <dbReference type="ARBA" id="ARBA00022679"/>
    </source>
</evidence>
<evidence type="ECO:0000256" key="10">
    <source>
        <dbReference type="ARBA" id="ARBA00023316"/>
    </source>
</evidence>
<feature type="domain" description="Xyloglucan endo-transglycosylase C-terminal" evidence="14">
    <location>
        <begin position="300"/>
        <end position="339"/>
    </location>
</feature>
<reference evidence="16" key="1">
    <citation type="submission" date="2019-12" db="EMBL/GenBank/DDBJ databases">
        <title>Genome sequencing and annotation of Brassica cretica.</title>
        <authorList>
            <person name="Studholme D.J."/>
            <person name="Sarris P.F."/>
        </authorList>
    </citation>
    <scope>NUCLEOTIDE SEQUENCE</scope>
    <source>
        <strain evidence="16">PFS-102/07</strain>
        <tissue evidence="16">Leaf</tissue>
    </source>
</reference>
<evidence type="ECO:0000259" key="13">
    <source>
        <dbReference type="Pfam" id="PF00722"/>
    </source>
</evidence>
<evidence type="ECO:0000256" key="6">
    <source>
        <dbReference type="ARBA" id="ARBA00022523"/>
    </source>
</evidence>
<dbReference type="InterPro" id="IPR045096">
    <property type="entry name" value="EDR2-like"/>
</dbReference>
<sequence length="522" mass="58561">MAPGLCGLVTSVMSAIGAVMMMGVMGETSKIETDVKKTEEEPAHKIDLSCFSGNLKRNENENARNCWRTSDGNNFKVRSKNFCDDKRKIPAGKHLMDLVAVDWFKDSKRIDHVARRKGCAAQVAAEKGLFSMVVNVQVPGSTHYSMVFYFVTKELVPGSLLQRFVDGDDEFRNSRLKLIPLVPKVCSSLFLFVITTNKYIDIIFIFWVDDVPIREIKRKEEMKGDYPQKPMSLYATIWDASSWATSGGKFSVDYTFSPFVSEFKDIALDGCNVSESLTTLTRDNNNNINCSASDQLLMTSDYSTISPKQAAAMRRFRERYMYYSYCYDTVRYAVPPPECVILTAEKDRFRDTGRLKFGGSHTKILYNNGARKFALIGIGAIGCSPNELAQNSRDGTTCDERINSANRIFNSKLVSLVDHFNQNTPDAKFTYINAYGIFQDMVANPSRYGFRVTNAGCCGVGRNNGQITCLPGQAPCLNRDEFVFWDAFHPGEAANIVIGSRSFRRESPSDAHPYDIQQLALL</sequence>
<dbReference type="GO" id="GO:0016762">
    <property type="term" value="F:xyloglucan:xyloglucosyl transferase activity"/>
    <property type="evidence" value="ECO:0007669"/>
    <property type="project" value="UniProtKB-EC"/>
</dbReference>
<keyword evidence="9 12" id="KW-0732">Signal</keyword>